<evidence type="ECO:0000313" key="3">
    <source>
        <dbReference type="EMBL" id="AXK51561.1"/>
    </source>
</evidence>
<evidence type="ECO:0000259" key="1">
    <source>
        <dbReference type="PROSITE" id="PS50994"/>
    </source>
</evidence>
<dbReference type="AlphaFoldDB" id="A0A345Z2V2"/>
<feature type="domain" description="Integrase catalytic" evidence="1">
    <location>
        <begin position="37"/>
        <end position="195"/>
    </location>
</feature>
<dbReference type="Gene3D" id="3.30.420.10">
    <property type="entry name" value="Ribonuclease H-like superfamily/Ribonuclease H"/>
    <property type="match status" value="1"/>
</dbReference>
<dbReference type="InterPro" id="IPR036397">
    <property type="entry name" value="RNaseH_sf"/>
</dbReference>
<dbReference type="PANTHER" id="PTHR46889:SF4">
    <property type="entry name" value="TRANSPOSASE INSO FOR INSERTION SEQUENCE ELEMENT IS911B-RELATED"/>
    <property type="match status" value="1"/>
</dbReference>
<dbReference type="PROSITE" id="PS50994">
    <property type="entry name" value="INTEGRASE"/>
    <property type="match status" value="1"/>
</dbReference>
<proteinExistence type="predicted"/>
<organism evidence="2 5">
    <name type="scientific">Spiroplasma alleghenense</name>
    <dbReference type="NCBI Taxonomy" id="216931"/>
    <lineage>
        <taxon>Bacteria</taxon>
        <taxon>Bacillati</taxon>
        <taxon>Mycoplasmatota</taxon>
        <taxon>Mollicutes</taxon>
        <taxon>Entomoplasmatales</taxon>
        <taxon>Spiroplasmataceae</taxon>
        <taxon>Spiroplasma</taxon>
    </lineage>
</organism>
<gene>
    <name evidence="2" type="ORF">SALLE_v1c02550</name>
    <name evidence="3" type="ORF">SALLE_v1c08910</name>
    <name evidence="4" type="ORF">SALLE_v1c09710</name>
</gene>
<dbReference type="EMBL" id="CP031376">
    <property type="protein sequence ID" value="AXK50931.1"/>
    <property type="molecule type" value="Genomic_DNA"/>
</dbReference>
<dbReference type="Proteomes" id="UP000254792">
    <property type="component" value="Chromosome"/>
</dbReference>
<dbReference type="GO" id="GO:0003676">
    <property type="term" value="F:nucleic acid binding"/>
    <property type="evidence" value="ECO:0007669"/>
    <property type="project" value="InterPro"/>
</dbReference>
<evidence type="ECO:0000313" key="5">
    <source>
        <dbReference type="Proteomes" id="UP000254792"/>
    </source>
</evidence>
<dbReference type="PANTHER" id="PTHR46889">
    <property type="entry name" value="TRANSPOSASE INSF FOR INSERTION SEQUENCE IS3B-RELATED"/>
    <property type="match status" value="1"/>
</dbReference>
<name>A0A345Z2V2_9MOLU</name>
<accession>A0A345Z2V2</accession>
<evidence type="ECO:0000313" key="2">
    <source>
        <dbReference type="EMBL" id="AXK50931.1"/>
    </source>
</evidence>
<reference evidence="2 5" key="1">
    <citation type="submission" date="2018-07" db="EMBL/GenBank/DDBJ databases">
        <title>Complete genome sequence of Spiroplasma alleghenense PLHS-1 (ATCC 51752).</title>
        <authorList>
            <person name="Chou L."/>
            <person name="Lee T.-Y."/>
            <person name="Tsai Y.-M."/>
            <person name="Kuo C.-H."/>
        </authorList>
    </citation>
    <scope>NUCLEOTIDE SEQUENCE [LARGE SCALE GENOMIC DNA]</scope>
    <source>
        <strain evidence="2 5">PLHS-1</strain>
    </source>
</reference>
<keyword evidence="5" id="KW-1185">Reference proteome</keyword>
<dbReference type="SUPFAM" id="SSF53098">
    <property type="entry name" value="Ribonuclease H-like"/>
    <property type="match status" value="1"/>
</dbReference>
<protein>
    <submittedName>
        <fullName evidence="2">Putative transposase</fullName>
    </submittedName>
</protein>
<dbReference type="KEGG" id="salx:SALLE_v1c09710"/>
<dbReference type="EMBL" id="CP031376">
    <property type="protein sequence ID" value="AXK51561.1"/>
    <property type="molecule type" value="Genomic_DNA"/>
</dbReference>
<dbReference type="InterPro" id="IPR050900">
    <property type="entry name" value="Transposase_IS3/IS150/IS904"/>
</dbReference>
<dbReference type="GO" id="GO:0015074">
    <property type="term" value="P:DNA integration"/>
    <property type="evidence" value="ECO:0007669"/>
    <property type="project" value="InterPro"/>
</dbReference>
<evidence type="ECO:0000313" key="4">
    <source>
        <dbReference type="EMBL" id="AXK51641.1"/>
    </source>
</evidence>
<dbReference type="OrthoDB" id="384386at2"/>
<dbReference type="EMBL" id="CP031376">
    <property type="protein sequence ID" value="AXK51641.1"/>
    <property type="molecule type" value="Genomic_DNA"/>
</dbReference>
<dbReference type="KEGG" id="salx:SALLE_v1c02550"/>
<dbReference type="Pfam" id="PF00665">
    <property type="entry name" value="rve"/>
    <property type="match status" value="1"/>
</dbReference>
<sequence>MKEQGIISKYVRKYIYKRRKAKVNKIWDFPDLVKRKYNIQKELTVLYTDVTYLVLNGKRMYQSTIIDACTKQIIDFQISKFNDLKLVLDNFNAAVIRIKKINSSTNGIIIHSDHGSQYISNAYKNRCHAEGIKISMGRVGQCSDNVVIESFHALLKKGTIHNNEYTDINAYVTDVIDWNNWYIFKKNKKLIEIFQ</sequence>
<dbReference type="InterPro" id="IPR001584">
    <property type="entry name" value="Integrase_cat-core"/>
</dbReference>
<dbReference type="KEGG" id="salx:SALLE_v1c08910"/>
<dbReference type="InterPro" id="IPR012337">
    <property type="entry name" value="RNaseH-like_sf"/>
</dbReference>